<sequence length="168" mass="18590">MQPPSNSPEFKIRPASVSDCSTILHFIRLLAEYEKLAHEVVADEEKLAATLFDDSPSAEVIIAEYQGKPVGLALFFTNYSTFLAQPGIYLEDLFVETSMRGKGFGKALLTHLAKIAVSRHCGRLEWSVLDWNQPAIDFYQSLGAVPMEGWTVNRLTGEALQSVAKQAN</sequence>
<evidence type="ECO:0000313" key="5">
    <source>
        <dbReference type="Proteomes" id="UP001059934"/>
    </source>
</evidence>
<dbReference type="InterPro" id="IPR016181">
    <property type="entry name" value="Acyl_CoA_acyltransferase"/>
</dbReference>
<gene>
    <name evidence="4" type="ORF">NYF23_12980</name>
</gene>
<reference evidence="4" key="1">
    <citation type="submission" date="2022-08" db="EMBL/GenBank/DDBJ databases">
        <title>Catabolic pathway analysis in culturable SAR92 clade bacteria reveals their overlooked roles in DMSP degradation in coastal seas.</title>
        <authorList>
            <person name="He X."/>
            <person name="Zhang X."/>
            <person name="Zhang Y."/>
        </authorList>
    </citation>
    <scope>NUCLEOTIDE SEQUENCE</scope>
    <source>
        <strain evidence="4">H455</strain>
    </source>
</reference>
<keyword evidence="1" id="KW-0808">Transferase</keyword>
<evidence type="ECO:0000313" key="4">
    <source>
        <dbReference type="EMBL" id="UVW34912.1"/>
    </source>
</evidence>
<evidence type="ECO:0000256" key="1">
    <source>
        <dbReference type="ARBA" id="ARBA00022679"/>
    </source>
</evidence>
<dbReference type="InterPro" id="IPR000182">
    <property type="entry name" value="GNAT_dom"/>
</dbReference>
<keyword evidence="2" id="KW-0012">Acyltransferase</keyword>
<dbReference type="Gene3D" id="3.40.630.30">
    <property type="match status" value="1"/>
</dbReference>
<dbReference type="PROSITE" id="PS51186">
    <property type="entry name" value="GNAT"/>
    <property type="match status" value="1"/>
</dbReference>
<dbReference type="PANTHER" id="PTHR10545">
    <property type="entry name" value="DIAMINE N-ACETYLTRANSFERASE"/>
    <property type="match status" value="1"/>
</dbReference>
<evidence type="ECO:0000256" key="2">
    <source>
        <dbReference type="ARBA" id="ARBA00023315"/>
    </source>
</evidence>
<feature type="domain" description="N-acetyltransferase" evidence="3">
    <location>
        <begin position="10"/>
        <end position="158"/>
    </location>
</feature>
<dbReference type="Proteomes" id="UP001059934">
    <property type="component" value="Chromosome"/>
</dbReference>
<proteinExistence type="predicted"/>
<protein>
    <submittedName>
        <fullName evidence="4">GNAT family N-acetyltransferase</fullName>
    </submittedName>
</protein>
<name>A0ABY5TM35_9GAMM</name>
<keyword evidence="5" id="KW-1185">Reference proteome</keyword>
<dbReference type="Pfam" id="PF00583">
    <property type="entry name" value="Acetyltransf_1"/>
    <property type="match status" value="1"/>
</dbReference>
<organism evidence="4 5">
    <name type="scientific">SAR92 clade bacterium H455</name>
    <dbReference type="NCBI Taxonomy" id="2974818"/>
    <lineage>
        <taxon>Bacteria</taxon>
        <taxon>Pseudomonadati</taxon>
        <taxon>Pseudomonadota</taxon>
        <taxon>Gammaproteobacteria</taxon>
        <taxon>Cellvibrionales</taxon>
        <taxon>Porticoccaceae</taxon>
        <taxon>SAR92 clade</taxon>
    </lineage>
</organism>
<dbReference type="CDD" id="cd04301">
    <property type="entry name" value="NAT_SF"/>
    <property type="match status" value="1"/>
</dbReference>
<dbReference type="InterPro" id="IPR051016">
    <property type="entry name" value="Diverse_Substrate_AcTransf"/>
</dbReference>
<dbReference type="EMBL" id="CP103416">
    <property type="protein sequence ID" value="UVW34912.1"/>
    <property type="molecule type" value="Genomic_DNA"/>
</dbReference>
<accession>A0ABY5TM35</accession>
<dbReference type="PANTHER" id="PTHR10545:SF29">
    <property type="entry name" value="GH14572P-RELATED"/>
    <property type="match status" value="1"/>
</dbReference>
<evidence type="ECO:0000259" key="3">
    <source>
        <dbReference type="PROSITE" id="PS51186"/>
    </source>
</evidence>
<dbReference type="SUPFAM" id="SSF55729">
    <property type="entry name" value="Acyl-CoA N-acyltransferases (Nat)"/>
    <property type="match status" value="1"/>
</dbReference>